<dbReference type="HAMAP" id="MF_00489">
    <property type="entry name" value="UPF0178"/>
    <property type="match status" value="1"/>
</dbReference>
<dbReference type="InterPro" id="IPR003791">
    <property type="entry name" value="UPF0178"/>
</dbReference>
<dbReference type="EMBL" id="CP017641">
    <property type="protein sequence ID" value="APZ95160.1"/>
    <property type="molecule type" value="Genomic_DNA"/>
</dbReference>
<dbReference type="AlphaFoldDB" id="A0A1P8WM84"/>
<dbReference type="CDD" id="cd18720">
    <property type="entry name" value="PIN_YqxD-like"/>
    <property type="match status" value="1"/>
</dbReference>
<evidence type="ECO:0000256" key="2">
    <source>
        <dbReference type="HAMAP-Rule" id="MF_00489"/>
    </source>
</evidence>
<dbReference type="PANTHER" id="PTHR35146:SF1">
    <property type="entry name" value="UPF0178 PROTEIN YAII"/>
    <property type="match status" value="1"/>
</dbReference>
<dbReference type="Proteomes" id="UP000187735">
    <property type="component" value="Chromosome"/>
</dbReference>
<comment type="similarity">
    <text evidence="1 2">Belongs to the UPF0178 family.</text>
</comment>
<dbReference type="Pfam" id="PF02639">
    <property type="entry name" value="DUF188"/>
    <property type="match status" value="1"/>
</dbReference>
<reference evidence="3 4" key="1">
    <citation type="journal article" date="2016" name="Front. Microbiol.">
        <title>Fuerstia marisgermanicae gen. nov., sp. nov., an Unusual Member of the Phylum Planctomycetes from the German Wadden Sea.</title>
        <authorList>
            <person name="Kohn T."/>
            <person name="Heuer A."/>
            <person name="Jogler M."/>
            <person name="Vollmers J."/>
            <person name="Boedeker C."/>
            <person name="Bunk B."/>
            <person name="Rast P."/>
            <person name="Borchert D."/>
            <person name="Glockner I."/>
            <person name="Freese H.M."/>
            <person name="Klenk H.P."/>
            <person name="Overmann J."/>
            <person name="Kaster A.K."/>
            <person name="Rohde M."/>
            <person name="Wiegand S."/>
            <person name="Jogler C."/>
        </authorList>
    </citation>
    <scope>NUCLEOTIDE SEQUENCE [LARGE SCALE GENOMIC DNA]</scope>
    <source>
        <strain evidence="3 4">NH11</strain>
    </source>
</reference>
<dbReference type="NCBIfam" id="NF001095">
    <property type="entry name" value="PRK00124.1"/>
    <property type="match status" value="1"/>
</dbReference>
<accession>A0A1P8WM84</accession>
<proteinExistence type="inferred from homology"/>
<name>A0A1P8WM84_9PLAN</name>
<dbReference type="PANTHER" id="PTHR35146">
    <property type="entry name" value="UPF0178 PROTEIN YAII"/>
    <property type="match status" value="1"/>
</dbReference>
<dbReference type="RefSeq" id="WP_229360729.1">
    <property type="nucleotide sequence ID" value="NZ_CP017641.1"/>
</dbReference>
<keyword evidence="4" id="KW-1185">Reference proteome</keyword>
<evidence type="ECO:0000313" key="4">
    <source>
        <dbReference type="Proteomes" id="UP000187735"/>
    </source>
</evidence>
<gene>
    <name evidence="3" type="ORF">Fuma_04815</name>
</gene>
<evidence type="ECO:0000313" key="3">
    <source>
        <dbReference type="EMBL" id="APZ95160.1"/>
    </source>
</evidence>
<organism evidence="3 4">
    <name type="scientific">Fuerstiella marisgermanici</name>
    <dbReference type="NCBI Taxonomy" id="1891926"/>
    <lineage>
        <taxon>Bacteria</taxon>
        <taxon>Pseudomonadati</taxon>
        <taxon>Planctomycetota</taxon>
        <taxon>Planctomycetia</taxon>
        <taxon>Planctomycetales</taxon>
        <taxon>Planctomycetaceae</taxon>
        <taxon>Fuerstiella</taxon>
    </lineage>
</organism>
<sequence length="161" mass="17611">MSDEELYAMCIWVDADACPGAIKDVLYKTAKRMDIEVVLVANQPMHIPRSDLIHLITVPHGADVADDKIVEMMQVGDIVVTSDIPLAARVVEKSGIAIGHRGEVFDDNTVHSRLAARNMMDQLRSAGVETSGPSPLGQKDVQIFANALDRTLTQCFRKGIQ</sequence>
<evidence type="ECO:0000256" key="1">
    <source>
        <dbReference type="ARBA" id="ARBA00008522"/>
    </source>
</evidence>
<protein>
    <recommendedName>
        <fullName evidence="2">UPF0178 protein Fuma_04815</fullName>
    </recommendedName>
</protein>
<dbReference type="STRING" id="1891926.Fuma_04815"/>
<dbReference type="KEGG" id="fmr:Fuma_04815"/>